<dbReference type="InterPro" id="IPR013103">
    <property type="entry name" value="RVT_2"/>
</dbReference>
<organism evidence="2 3">
    <name type="scientific">Gossypium australe</name>
    <dbReference type="NCBI Taxonomy" id="47621"/>
    <lineage>
        <taxon>Eukaryota</taxon>
        <taxon>Viridiplantae</taxon>
        <taxon>Streptophyta</taxon>
        <taxon>Embryophyta</taxon>
        <taxon>Tracheophyta</taxon>
        <taxon>Spermatophyta</taxon>
        <taxon>Magnoliopsida</taxon>
        <taxon>eudicotyledons</taxon>
        <taxon>Gunneridae</taxon>
        <taxon>Pentapetalae</taxon>
        <taxon>rosids</taxon>
        <taxon>malvids</taxon>
        <taxon>Malvales</taxon>
        <taxon>Malvaceae</taxon>
        <taxon>Malvoideae</taxon>
        <taxon>Gossypium</taxon>
    </lineage>
</organism>
<reference evidence="3" key="1">
    <citation type="journal article" date="2019" name="Plant Biotechnol. J.">
        <title>Genome sequencing of the Australian wild diploid species Gossypium australe highlights disease resistance and delayed gland morphogenesis.</title>
        <authorList>
            <person name="Cai Y."/>
            <person name="Cai X."/>
            <person name="Wang Q."/>
            <person name="Wang P."/>
            <person name="Zhang Y."/>
            <person name="Cai C."/>
            <person name="Xu Y."/>
            <person name="Wang K."/>
            <person name="Zhou Z."/>
            <person name="Wang C."/>
            <person name="Geng S."/>
            <person name="Li B."/>
            <person name="Dong Q."/>
            <person name="Hou Y."/>
            <person name="Wang H."/>
            <person name="Ai P."/>
            <person name="Liu Z."/>
            <person name="Yi F."/>
            <person name="Sun M."/>
            <person name="An G."/>
            <person name="Cheng J."/>
            <person name="Zhang Y."/>
            <person name="Shi Q."/>
            <person name="Xie Y."/>
            <person name="Shi X."/>
            <person name="Chang Y."/>
            <person name="Huang F."/>
            <person name="Chen Y."/>
            <person name="Hong S."/>
            <person name="Mi L."/>
            <person name="Sun Q."/>
            <person name="Zhang L."/>
            <person name="Zhou B."/>
            <person name="Peng R."/>
            <person name="Zhang X."/>
            <person name="Liu F."/>
        </authorList>
    </citation>
    <scope>NUCLEOTIDE SEQUENCE [LARGE SCALE GENOMIC DNA]</scope>
    <source>
        <strain evidence="3">cv. PA1801</strain>
    </source>
</reference>
<gene>
    <name evidence="2" type="ORF">EPI10_002285</name>
</gene>
<feature type="domain" description="Reverse transcriptase Ty1/copia-type" evidence="1">
    <location>
        <begin position="23"/>
        <end position="95"/>
    </location>
</feature>
<keyword evidence="3" id="KW-1185">Reference proteome</keyword>
<dbReference type="PANTHER" id="PTHR11439:SF463">
    <property type="entry name" value="REVERSE TRANSCRIPTASE TY1_COPIA-TYPE DOMAIN-CONTAINING PROTEIN"/>
    <property type="match status" value="1"/>
</dbReference>
<dbReference type="AlphaFoldDB" id="A0A5B6VDH4"/>
<dbReference type="Proteomes" id="UP000325315">
    <property type="component" value="Unassembled WGS sequence"/>
</dbReference>
<comment type="caution">
    <text evidence="2">The sequence shown here is derived from an EMBL/GenBank/DDBJ whole genome shotgun (WGS) entry which is preliminary data.</text>
</comment>
<evidence type="ECO:0000259" key="1">
    <source>
        <dbReference type="Pfam" id="PF07727"/>
    </source>
</evidence>
<name>A0A5B6VDH4_9ROSI</name>
<proteinExistence type="predicted"/>
<dbReference type="PANTHER" id="PTHR11439">
    <property type="entry name" value="GAG-POL-RELATED RETROTRANSPOSON"/>
    <property type="match status" value="1"/>
</dbReference>
<dbReference type="CDD" id="cd09272">
    <property type="entry name" value="RNase_HI_RT_Ty1"/>
    <property type="match status" value="1"/>
</dbReference>
<protein>
    <submittedName>
        <fullName evidence="2">Retrovirus-related Pol polyprotein from transposon TNT 1-94</fullName>
    </submittedName>
</protein>
<dbReference type="EMBL" id="SMMG02000007">
    <property type="protein sequence ID" value="KAA3467260.1"/>
    <property type="molecule type" value="Genomic_DNA"/>
</dbReference>
<evidence type="ECO:0000313" key="2">
    <source>
        <dbReference type="EMBL" id="KAA3467260.1"/>
    </source>
</evidence>
<dbReference type="OrthoDB" id="413760at2759"/>
<accession>A0A5B6VDH4</accession>
<sequence length="264" mass="30211">MADAKRFRSLVGGVIYLTHTKPDIAFPIYVDDIIYTSSSTFLVNEFKSQMMNEFEMSDMGLLHYFLGLEVYQAEDAKDLLSKFGMLNCKSATTPMNINGKLQQEDKEKMADAKRFRSLVGGLIYLTHTKPDIAFPISVIYRFMQQPSTVHYGAAKRVLRYITGTLEYGVWYSKTSNFRLCGFTDTTAALSTSEAEYIASTSAACQAIWLRRVLADLQHEQKGAMKIFCDNKATITMTKNPTFHGRTKHIDIRYHFIRDLVQRRR</sequence>
<evidence type="ECO:0000313" key="3">
    <source>
        <dbReference type="Proteomes" id="UP000325315"/>
    </source>
</evidence>
<dbReference type="Pfam" id="PF07727">
    <property type="entry name" value="RVT_2"/>
    <property type="match status" value="1"/>
</dbReference>
<dbReference type="SUPFAM" id="SSF56672">
    <property type="entry name" value="DNA/RNA polymerases"/>
    <property type="match status" value="1"/>
</dbReference>
<dbReference type="InterPro" id="IPR043502">
    <property type="entry name" value="DNA/RNA_pol_sf"/>
</dbReference>